<organism evidence="2 3">
    <name type="scientific">Fusarium xylarioides</name>
    <dbReference type="NCBI Taxonomy" id="221167"/>
    <lineage>
        <taxon>Eukaryota</taxon>
        <taxon>Fungi</taxon>
        <taxon>Dikarya</taxon>
        <taxon>Ascomycota</taxon>
        <taxon>Pezizomycotina</taxon>
        <taxon>Sordariomycetes</taxon>
        <taxon>Hypocreomycetidae</taxon>
        <taxon>Hypocreales</taxon>
        <taxon>Nectriaceae</taxon>
        <taxon>Fusarium</taxon>
        <taxon>Fusarium fujikuroi species complex</taxon>
    </lineage>
</organism>
<comment type="caution">
    <text evidence="2">The sequence shown here is derived from an EMBL/GenBank/DDBJ whole genome shotgun (WGS) entry which is preliminary data.</text>
</comment>
<dbReference type="EMBL" id="JADFTT010000262">
    <property type="protein sequence ID" value="KAG5764183.1"/>
    <property type="molecule type" value="Genomic_DNA"/>
</dbReference>
<reference evidence="2" key="2">
    <citation type="submission" date="2020-10" db="EMBL/GenBank/DDBJ databases">
        <authorList>
            <person name="Peck L.D."/>
            <person name="Nowell R.W."/>
            <person name="Flood J."/>
            <person name="Ryan M.J."/>
            <person name="Barraclough T.G."/>
        </authorList>
    </citation>
    <scope>NUCLEOTIDE SEQUENCE</scope>
    <source>
        <strain evidence="2">IMI 127659i</strain>
    </source>
</reference>
<accession>A0A9P7L4P8</accession>
<gene>
    <name evidence="2" type="ORF">H9Q72_007719</name>
</gene>
<evidence type="ECO:0000313" key="3">
    <source>
        <dbReference type="Proteomes" id="UP000750502"/>
    </source>
</evidence>
<dbReference type="Proteomes" id="UP000750502">
    <property type="component" value="Unassembled WGS sequence"/>
</dbReference>
<name>A0A9P7L4P8_9HYPO</name>
<reference evidence="2" key="1">
    <citation type="journal article" date="2020" name="bioRxiv">
        <title>Historical genomics reveals the evolutionary mechanisms behind multiple outbreaks of the host-specific coffee wilt pathogen Fusarium xylarioides.</title>
        <authorList>
            <person name="Peck D."/>
            <person name="Nowell R.W."/>
            <person name="Flood J."/>
            <person name="Ryan M.J."/>
            <person name="Barraclough T.G."/>
        </authorList>
    </citation>
    <scope>NUCLEOTIDE SEQUENCE</scope>
    <source>
        <strain evidence="2">IMI 127659i</strain>
    </source>
</reference>
<sequence>MYDRYQRMLNCFALGPELVPLYRGKYPDVYDGKFSDYLVTYFGEHGENLPVVMPPIDMVGMGYRILFFLLAIEMMEQCPSAFKTSLGEPPKQRSVKEERSLRLVECWLRNVPGAVLSDFWRQLGLPEEYEGEQDGDNNEEQEEQQQEEEGQKTSPVMGKERRTSTLLLTSEFLEHIFGGTRDGAFIEAHMYSLLSRNGLSDENFALWKQKKLPHPLFSNRQDIVFRMNALYHRLMNCFSFGPSIIPWFIKKLPYSVFAHYAAAAFGRNGERFPTSLHDATDTKKGQVLFFLLAVNMAGSPYICEHEASRRQYCEQDMGLKGQEIVVCKPNFPISTKEGDNARSFMQDLMCDAYRVEIYGSRIKSLLDRRR</sequence>
<dbReference type="AlphaFoldDB" id="A0A9P7L4P8"/>
<evidence type="ECO:0000313" key="2">
    <source>
        <dbReference type="EMBL" id="KAG5764183.1"/>
    </source>
</evidence>
<feature type="compositionally biased region" description="Acidic residues" evidence="1">
    <location>
        <begin position="129"/>
        <end position="148"/>
    </location>
</feature>
<feature type="region of interest" description="Disordered" evidence="1">
    <location>
        <begin position="129"/>
        <end position="160"/>
    </location>
</feature>
<protein>
    <submittedName>
        <fullName evidence="2">Uncharacterized protein</fullName>
    </submittedName>
</protein>
<evidence type="ECO:0000256" key="1">
    <source>
        <dbReference type="SAM" id="MobiDB-lite"/>
    </source>
</evidence>
<keyword evidence="3" id="KW-1185">Reference proteome</keyword>
<dbReference type="OrthoDB" id="5064571at2759"/>
<proteinExistence type="predicted"/>